<evidence type="ECO:0000313" key="1">
    <source>
        <dbReference type="EMBL" id="HGN89729.1"/>
    </source>
</evidence>
<sequence length="60" mass="6587">MAMAAALAQGDAAVRVKGRTMIELILNTAYEGFAKTVAKLFEEHGTISLGARKYTEDYYE</sequence>
<dbReference type="AlphaFoldDB" id="A0A7C4I175"/>
<name>A0A7C4I175_CALS0</name>
<proteinExistence type="predicted"/>
<organism evidence="1">
    <name type="scientific">Caldiarchaeum subterraneum</name>
    <dbReference type="NCBI Taxonomy" id="311458"/>
    <lineage>
        <taxon>Archaea</taxon>
        <taxon>Nitrososphaerota</taxon>
        <taxon>Candidatus Caldarchaeales</taxon>
        <taxon>Candidatus Caldarchaeaceae</taxon>
        <taxon>Candidatus Caldarchaeum</taxon>
    </lineage>
</organism>
<protein>
    <submittedName>
        <fullName evidence="1">Uncharacterized protein</fullName>
    </submittedName>
</protein>
<reference evidence="1" key="1">
    <citation type="journal article" date="2020" name="mSystems">
        <title>Genome- and Community-Level Interaction Insights into Carbon Utilization and Element Cycling Functions of Hydrothermarchaeota in Hydrothermal Sediment.</title>
        <authorList>
            <person name="Zhou Z."/>
            <person name="Liu Y."/>
            <person name="Xu W."/>
            <person name="Pan J."/>
            <person name="Luo Z.H."/>
            <person name="Li M."/>
        </authorList>
    </citation>
    <scope>NUCLEOTIDE SEQUENCE [LARGE SCALE GENOMIC DNA]</scope>
    <source>
        <strain evidence="1">SpSt-613</strain>
    </source>
</reference>
<gene>
    <name evidence="1" type="ORF">ENT82_01160</name>
</gene>
<comment type="caution">
    <text evidence="1">The sequence shown here is derived from an EMBL/GenBank/DDBJ whole genome shotgun (WGS) entry which is preliminary data.</text>
</comment>
<accession>A0A7C4I175</accession>
<dbReference type="EMBL" id="DTAD01000014">
    <property type="protein sequence ID" value="HGN89729.1"/>
    <property type="molecule type" value="Genomic_DNA"/>
</dbReference>